<comment type="catalytic activity">
    <reaction evidence="4">
        <text>glycine + O2 + H2O = glyoxylate + H2O2 + NH4(+)</text>
        <dbReference type="Rhea" id="RHEA:11532"/>
        <dbReference type="ChEBI" id="CHEBI:15377"/>
        <dbReference type="ChEBI" id="CHEBI:15379"/>
        <dbReference type="ChEBI" id="CHEBI:16240"/>
        <dbReference type="ChEBI" id="CHEBI:28938"/>
        <dbReference type="ChEBI" id="CHEBI:36655"/>
        <dbReference type="ChEBI" id="CHEBI:57305"/>
        <dbReference type="EC" id="1.4.3.19"/>
    </reaction>
</comment>
<dbReference type="EC" id="1.4.3.19" evidence="5"/>
<dbReference type="SUPFAM" id="SSF54373">
    <property type="entry name" value="FAD-linked reductases, C-terminal domain"/>
    <property type="match status" value="1"/>
</dbReference>
<dbReference type="InterPro" id="IPR006076">
    <property type="entry name" value="FAD-dep_OxRdtase"/>
</dbReference>
<evidence type="ECO:0000256" key="2">
    <source>
        <dbReference type="ARBA" id="ARBA00022977"/>
    </source>
</evidence>
<dbReference type="InterPro" id="IPR012727">
    <property type="entry name" value="Gly_oxidase_ThiO"/>
</dbReference>
<evidence type="ECO:0000256" key="5">
    <source>
        <dbReference type="ARBA" id="ARBA00050018"/>
    </source>
</evidence>
<dbReference type="Gene3D" id="3.50.50.60">
    <property type="entry name" value="FAD/NAD(P)-binding domain"/>
    <property type="match status" value="1"/>
</dbReference>
<dbReference type="NCBIfam" id="TIGR02352">
    <property type="entry name" value="thiamin_ThiO"/>
    <property type="match status" value="1"/>
</dbReference>
<gene>
    <name evidence="7" type="primary">thiO</name>
    <name evidence="7" type="ORF">H9867_07980</name>
</gene>
<dbReference type="GO" id="GO:0043799">
    <property type="term" value="F:glycine oxidase activity"/>
    <property type="evidence" value="ECO:0007669"/>
    <property type="project" value="UniProtKB-EC"/>
</dbReference>
<dbReference type="Pfam" id="PF01266">
    <property type="entry name" value="DAO"/>
    <property type="match status" value="1"/>
</dbReference>
<comment type="caution">
    <text evidence="7">The sequence shown here is derived from an EMBL/GenBank/DDBJ whole genome shotgun (WGS) entry which is preliminary data.</text>
</comment>
<reference evidence="7" key="2">
    <citation type="submission" date="2021-04" db="EMBL/GenBank/DDBJ databases">
        <authorList>
            <person name="Gilroy R."/>
        </authorList>
    </citation>
    <scope>NUCLEOTIDE SEQUENCE</scope>
    <source>
        <strain evidence="7">4376</strain>
    </source>
</reference>
<evidence type="ECO:0000313" key="8">
    <source>
        <dbReference type="Proteomes" id="UP000824189"/>
    </source>
</evidence>
<dbReference type="GO" id="GO:0009228">
    <property type="term" value="P:thiamine biosynthetic process"/>
    <property type="evidence" value="ECO:0007669"/>
    <property type="project" value="UniProtKB-KW"/>
</dbReference>
<keyword evidence="3 7" id="KW-0560">Oxidoreductase</keyword>
<proteinExistence type="predicted"/>
<evidence type="ECO:0000256" key="3">
    <source>
        <dbReference type="ARBA" id="ARBA00023002"/>
    </source>
</evidence>
<dbReference type="GO" id="GO:0005737">
    <property type="term" value="C:cytoplasm"/>
    <property type="evidence" value="ECO:0007669"/>
    <property type="project" value="TreeGrafter"/>
</dbReference>
<evidence type="ECO:0000256" key="1">
    <source>
        <dbReference type="ARBA" id="ARBA00004948"/>
    </source>
</evidence>
<dbReference type="InterPro" id="IPR036188">
    <property type="entry name" value="FAD/NAD-bd_sf"/>
</dbReference>
<dbReference type="PROSITE" id="PS51257">
    <property type="entry name" value="PROKAR_LIPOPROTEIN"/>
    <property type="match status" value="1"/>
</dbReference>
<accession>A0A9D1S000</accession>
<protein>
    <recommendedName>
        <fullName evidence="5">glycine oxidase</fullName>
        <ecNumber evidence="5">1.4.3.19</ecNumber>
    </recommendedName>
</protein>
<evidence type="ECO:0000256" key="4">
    <source>
        <dbReference type="ARBA" id="ARBA00049872"/>
    </source>
</evidence>
<dbReference type="GO" id="GO:0050660">
    <property type="term" value="F:flavin adenine dinucleotide binding"/>
    <property type="evidence" value="ECO:0007669"/>
    <property type="project" value="InterPro"/>
</dbReference>
<evidence type="ECO:0000259" key="6">
    <source>
        <dbReference type="Pfam" id="PF01266"/>
    </source>
</evidence>
<name>A0A9D1S000_9CORY</name>
<dbReference type="PANTHER" id="PTHR13847">
    <property type="entry name" value="SARCOSINE DEHYDROGENASE-RELATED"/>
    <property type="match status" value="1"/>
</dbReference>
<dbReference type="EMBL" id="DXFZ01000096">
    <property type="protein sequence ID" value="HIW96398.1"/>
    <property type="molecule type" value="Genomic_DNA"/>
</dbReference>
<dbReference type="AlphaFoldDB" id="A0A9D1S000"/>
<comment type="pathway">
    <text evidence="1">Cofactor biosynthesis; thiamine diphosphate biosynthesis.</text>
</comment>
<evidence type="ECO:0000313" key="7">
    <source>
        <dbReference type="EMBL" id="HIW96398.1"/>
    </source>
</evidence>
<sequence>MSRARLSAEHVVIGAGIIGLTTACELLESGVPGEDIALVDPHPAHGATHVAGGMLAPVAEVQFQQEALYPLMGVASQLYPTLLTAVSEKTCLPTGHNTAPTLVVGADAADARHVAALLEHQQRHGMDARRVTIRQARAMERGLSPQLAGAVEIPGDHQVNPRMLAAALIDILSDAGVRWVEEPATQVTGPMGKNGLLRRCDVVATTTRDIAVGTSAYLCNGLGTAEVTGWHVGVTSPLQLRPVRGDLLRLRVTRPGWEPTTRVIRAFVNSRPVYIIPRTDGTVAIGATSREDDRVGPAVDGVLTLLRDAARVLPAVEDCEFIEALAGARPGTPDDLPYLGQVGENLVVSTGYFRHGILLAPLGARAAVAWGLGESPHVDLAACDPLRHWGGSSEE</sequence>
<dbReference type="SUPFAM" id="SSF51905">
    <property type="entry name" value="FAD/NAD(P)-binding domain"/>
    <property type="match status" value="1"/>
</dbReference>
<dbReference type="Gene3D" id="3.30.9.10">
    <property type="entry name" value="D-Amino Acid Oxidase, subunit A, domain 2"/>
    <property type="match status" value="1"/>
</dbReference>
<dbReference type="PANTHER" id="PTHR13847:SF289">
    <property type="entry name" value="GLYCINE OXIDASE"/>
    <property type="match status" value="1"/>
</dbReference>
<keyword evidence="2" id="KW-0784">Thiamine biosynthesis</keyword>
<reference evidence="7" key="1">
    <citation type="journal article" date="2021" name="PeerJ">
        <title>Extensive microbial diversity within the chicken gut microbiome revealed by metagenomics and culture.</title>
        <authorList>
            <person name="Gilroy R."/>
            <person name="Ravi A."/>
            <person name="Getino M."/>
            <person name="Pursley I."/>
            <person name="Horton D.L."/>
            <person name="Alikhan N.F."/>
            <person name="Baker D."/>
            <person name="Gharbi K."/>
            <person name="Hall N."/>
            <person name="Watson M."/>
            <person name="Adriaenssens E.M."/>
            <person name="Foster-Nyarko E."/>
            <person name="Jarju S."/>
            <person name="Secka A."/>
            <person name="Antonio M."/>
            <person name="Oren A."/>
            <person name="Chaudhuri R.R."/>
            <person name="La Ragione R."/>
            <person name="Hildebrand F."/>
            <person name="Pallen M.J."/>
        </authorList>
    </citation>
    <scope>NUCLEOTIDE SEQUENCE</scope>
    <source>
        <strain evidence="7">4376</strain>
    </source>
</reference>
<dbReference type="Proteomes" id="UP000824189">
    <property type="component" value="Unassembled WGS sequence"/>
</dbReference>
<feature type="domain" description="FAD dependent oxidoreductase" evidence="6">
    <location>
        <begin position="11"/>
        <end position="369"/>
    </location>
</feature>
<organism evidence="7 8">
    <name type="scientific">Candidatus Corynebacterium gallistercoris</name>
    <dbReference type="NCBI Taxonomy" id="2838530"/>
    <lineage>
        <taxon>Bacteria</taxon>
        <taxon>Bacillati</taxon>
        <taxon>Actinomycetota</taxon>
        <taxon>Actinomycetes</taxon>
        <taxon>Mycobacteriales</taxon>
        <taxon>Corynebacteriaceae</taxon>
        <taxon>Corynebacterium</taxon>
    </lineage>
</organism>